<feature type="region of interest" description="Disordered" evidence="1">
    <location>
        <begin position="303"/>
        <end position="330"/>
    </location>
</feature>
<organism evidence="2">
    <name type="scientific">Psilocybe cubensis</name>
    <name type="common">Psychedelic mushroom</name>
    <name type="synonym">Stropharia cubensis</name>
    <dbReference type="NCBI Taxonomy" id="181762"/>
    <lineage>
        <taxon>Eukaryota</taxon>
        <taxon>Fungi</taxon>
        <taxon>Dikarya</taxon>
        <taxon>Basidiomycota</taxon>
        <taxon>Agaricomycotina</taxon>
        <taxon>Agaricomycetes</taxon>
        <taxon>Agaricomycetidae</taxon>
        <taxon>Agaricales</taxon>
        <taxon>Agaricineae</taxon>
        <taxon>Strophariaceae</taxon>
        <taxon>Psilocybe</taxon>
    </lineage>
</organism>
<feature type="compositionally biased region" description="Polar residues" evidence="1">
    <location>
        <begin position="303"/>
        <end position="313"/>
    </location>
</feature>
<gene>
    <name evidence="2" type="ORF">JR316_008125</name>
</gene>
<reference evidence="2" key="1">
    <citation type="submission" date="2021-02" db="EMBL/GenBank/DDBJ databases">
        <title>Psilocybe cubensis genome.</title>
        <authorList>
            <person name="Mckernan K.J."/>
            <person name="Crawford S."/>
            <person name="Trippe A."/>
            <person name="Kane L.T."/>
            <person name="Mclaughlin S."/>
        </authorList>
    </citation>
    <scope>NUCLEOTIDE SEQUENCE [LARGE SCALE GENOMIC DNA]</scope>
    <source>
        <strain evidence="2">MGC-MH-2018</strain>
    </source>
</reference>
<dbReference type="EMBL" id="JAFIQS010000008">
    <property type="protein sequence ID" value="KAG5166056.1"/>
    <property type="molecule type" value="Genomic_DNA"/>
</dbReference>
<proteinExistence type="predicted"/>
<name>A0A8H8CHV8_PSICU</name>
<evidence type="ECO:0000313" key="2">
    <source>
        <dbReference type="EMBL" id="KAG5166056.1"/>
    </source>
</evidence>
<evidence type="ECO:0000256" key="1">
    <source>
        <dbReference type="SAM" id="MobiDB-lite"/>
    </source>
</evidence>
<dbReference type="AlphaFoldDB" id="A0A8H8CHV8"/>
<protein>
    <submittedName>
        <fullName evidence="2">Uncharacterized protein</fullName>
    </submittedName>
</protein>
<accession>A0A8H8CHV8</accession>
<comment type="caution">
    <text evidence="2">The sequence shown here is derived from an EMBL/GenBank/DDBJ whole genome shotgun (WGS) entry which is preliminary data.</text>
</comment>
<sequence length="384" mass="43031">MLSEEDTDANLDEGAIEWSFYPKSPSISNNLTFGIHPPELLLEEIDLFDAVFKFDRWLDVEGWLGGNSEAHMGDLPPEATPMYSFPLRYATPLESWSIHSPHSSTDVVTGFFGDIYRSLNSLRSIRTKSEALLMTIKLGVHEAMKNPSYYYYSNYTTMDVIVEDISQRESLTSVNFLPFGYSYGLLMFYFAVQSYTSPRVSGHNLDICIISIMPHGATLTNDTTTYSKERCRKDAFTSRQSGNISSEDLASGPSSSQKVAIFSKAHHLLFANCSFVAAPGGTVYSSPPSSSTFHSDMAANVEPTTTMDQSSSNPEPKPEPKQDTHTQNLSSYSKLDLVRMLIESEKRRKRCAMQELLRISQNIQEVDDNIALYSKMEADLLQNE</sequence>